<name>A0A9K3CVP4_9EUKA</name>
<comment type="caution">
    <text evidence="1">The sequence shown here is derived from an EMBL/GenBank/DDBJ whole genome shotgun (WGS) entry which is preliminary data.</text>
</comment>
<keyword evidence="2" id="KW-1185">Reference proteome</keyword>
<dbReference type="EMBL" id="BDIP01001339">
    <property type="protein sequence ID" value="GIQ84183.1"/>
    <property type="molecule type" value="Genomic_DNA"/>
</dbReference>
<evidence type="ECO:0000313" key="1">
    <source>
        <dbReference type="EMBL" id="GIQ84183.1"/>
    </source>
</evidence>
<protein>
    <submittedName>
        <fullName evidence="1">Uncharacterized protein</fullName>
    </submittedName>
</protein>
<dbReference type="AlphaFoldDB" id="A0A9K3CVP4"/>
<reference evidence="1 2" key="1">
    <citation type="journal article" date="2018" name="PLoS ONE">
        <title>The draft genome of Kipferlia bialata reveals reductive genome evolution in fornicate parasites.</title>
        <authorList>
            <person name="Tanifuji G."/>
            <person name="Takabayashi S."/>
            <person name="Kume K."/>
            <person name="Takagi M."/>
            <person name="Nakayama T."/>
            <person name="Kamikawa R."/>
            <person name="Inagaki Y."/>
            <person name="Hashimoto T."/>
        </authorList>
    </citation>
    <scope>NUCLEOTIDE SEQUENCE [LARGE SCALE GENOMIC DNA]</scope>
    <source>
        <strain evidence="1">NY0173</strain>
    </source>
</reference>
<sequence length="103" mass="11226">MHLRQGGLFADCSVELLRCFYLRGNPSAPVPKGQVKPGGGRAEDAQKFWFSMFCGEAGKSRGAPVCESPNTPPDSVCVDEEQGWAEIKAIFNKHWGPDPSLKC</sequence>
<evidence type="ECO:0000313" key="2">
    <source>
        <dbReference type="Proteomes" id="UP000265618"/>
    </source>
</evidence>
<proteinExistence type="predicted"/>
<gene>
    <name evidence="1" type="ORF">KIPB_005629</name>
</gene>
<dbReference type="Proteomes" id="UP000265618">
    <property type="component" value="Unassembled WGS sequence"/>
</dbReference>
<accession>A0A9K3CVP4</accession>
<organism evidence="1 2">
    <name type="scientific">Kipferlia bialata</name>
    <dbReference type="NCBI Taxonomy" id="797122"/>
    <lineage>
        <taxon>Eukaryota</taxon>
        <taxon>Metamonada</taxon>
        <taxon>Carpediemonas-like organisms</taxon>
        <taxon>Kipferlia</taxon>
    </lineage>
</organism>